<protein>
    <submittedName>
        <fullName evidence="12">Cation transporter</fullName>
    </submittedName>
</protein>
<comment type="subcellular location">
    <subcellularLocation>
        <location evidence="1">Membrane</location>
        <topology evidence="1">Multi-pass membrane protein</topology>
    </subcellularLocation>
</comment>
<dbReference type="EMBL" id="VTUU01000001">
    <property type="protein sequence ID" value="KAA1175944.1"/>
    <property type="molecule type" value="Genomic_DNA"/>
</dbReference>
<dbReference type="AlphaFoldDB" id="A0A5B0VNK4"/>
<keyword evidence="5" id="KW-0864">Zinc transport</keyword>
<keyword evidence="5" id="KW-0862">Zinc</keyword>
<dbReference type="Pfam" id="PF01545">
    <property type="entry name" value="Cation_efflux"/>
    <property type="match status" value="1"/>
</dbReference>
<feature type="transmembrane region" description="Helical" evidence="9">
    <location>
        <begin position="126"/>
        <end position="150"/>
    </location>
</feature>
<evidence type="ECO:0000256" key="4">
    <source>
        <dbReference type="ARBA" id="ARBA00022692"/>
    </source>
</evidence>
<evidence type="ECO:0000256" key="5">
    <source>
        <dbReference type="ARBA" id="ARBA00022906"/>
    </source>
</evidence>
<feature type="domain" description="Cation efflux protein cytoplasmic" evidence="11">
    <location>
        <begin position="223"/>
        <end position="296"/>
    </location>
</feature>
<dbReference type="InterPro" id="IPR058533">
    <property type="entry name" value="Cation_efflux_TM"/>
</dbReference>
<dbReference type="SUPFAM" id="SSF160240">
    <property type="entry name" value="Cation efflux protein cytoplasmic domain-like"/>
    <property type="match status" value="1"/>
</dbReference>
<dbReference type="GO" id="GO:0005385">
    <property type="term" value="F:zinc ion transmembrane transporter activity"/>
    <property type="evidence" value="ECO:0007669"/>
    <property type="project" value="TreeGrafter"/>
</dbReference>
<accession>A0A5B0VNK4</accession>
<evidence type="ECO:0000256" key="8">
    <source>
        <dbReference type="ARBA" id="ARBA00023136"/>
    </source>
</evidence>
<keyword evidence="3" id="KW-0813">Transport</keyword>
<evidence type="ECO:0000256" key="9">
    <source>
        <dbReference type="SAM" id="Phobius"/>
    </source>
</evidence>
<dbReference type="InterPro" id="IPR027470">
    <property type="entry name" value="Cation_efflux_CTD"/>
</dbReference>
<gene>
    <name evidence="12" type="ORF">FWJ25_02090</name>
</gene>
<evidence type="ECO:0000256" key="1">
    <source>
        <dbReference type="ARBA" id="ARBA00004141"/>
    </source>
</evidence>
<dbReference type="Pfam" id="PF16916">
    <property type="entry name" value="ZT_dimer"/>
    <property type="match status" value="1"/>
</dbReference>
<dbReference type="Proteomes" id="UP000323161">
    <property type="component" value="Unassembled WGS sequence"/>
</dbReference>
<feature type="transmembrane region" description="Helical" evidence="9">
    <location>
        <begin position="190"/>
        <end position="211"/>
    </location>
</feature>
<evidence type="ECO:0000313" key="13">
    <source>
        <dbReference type="Proteomes" id="UP000323161"/>
    </source>
</evidence>
<dbReference type="GO" id="GO:0005886">
    <property type="term" value="C:plasma membrane"/>
    <property type="evidence" value="ECO:0007669"/>
    <property type="project" value="TreeGrafter"/>
</dbReference>
<feature type="transmembrane region" description="Helical" evidence="9">
    <location>
        <begin position="28"/>
        <end position="53"/>
    </location>
</feature>
<keyword evidence="4 9" id="KW-0812">Transmembrane</keyword>
<dbReference type="InterPro" id="IPR036837">
    <property type="entry name" value="Cation_efflux_CTD_sf"/>
</dbReference>
<evidence type="ECO:0000256" key="7">
    <source>
        <dbReference type="ARBA" id="ARBA00023065"/>
    </source>
</evidence>
<evidence type="ECO:0000259" key="11">
    <source>
        <dbReference type="Pfam" id="PF16916"/>
    </source>
</evidence>
<name>A0A5B0VNK4_9GAMM</name>
<keyword evidence="7" id="KW-0406">Ion transport</keyword>
<keyword evidence="6 9" id="KW-1133">Transmembrane helix</keyword>
<reference evidence="12 13" key="1">
    <citation type="submission" date="2019-08" db="EMBL/GenBank/DDBJ databases">
        <title>Marinobacter ZYF650 sp. nov., a marine bacterium isolated from seawater of the Mariana trench.</title>
        <authorList>
            <person name="Ahmad W."/>
        </authorList>
    </citation>
    <scope>NUCLEOTIDE SEQUENCE [LARGE SCALE GENOMIC DNA]</scope>
    <source>
        <strain evidence="12 13">ZYF650</strain>
    </source>
</reference>
<evidence type="ECO:0000313" key="12">
    <source>
        <dbReference type="EMBL" id="KAA1175944.1"/>
    </source>
</evidence>
<proteinExistence type="inferred from homology"/>
<dbReference type="Gene3D" id="1.20.1510.10">
    <property type="entry name" value="Cation efflux protein transmembrane domain"/>
    <property type="match status" value="1"/>
</dbReference>
<keyword evidence="13" id="KW-1185">Reference proteome</keyword>
<dbReference type="InterPro" id="IPR002524">
    <property type="entry name" value="Cation_efflux"/>
</dbReference>
<dbReference type="NCBIfam" id="TIGR01297">
    <property type="entry name" value="CDF"/>
    <property type="match status" value="1"/>
</dbReference>
<sequence length="309" mass="33312">MHSHHDHSHGHGHNHGHAHHFDTHNRSFALAVVLNVAFVVIEAIYGVLSGSLALLADAGHNLSDVLGLIMAWVASWLATQKATDRNTYGLKKSTILAALFNALFLTAAVGGIAWEAIQRFSDPAEVAGTTVIAVAGIGVLINGITMMLFLKGQEGDLNIRGAFLHMAADTAVSVGVVVAGLIIMATGLNWIDPVVSLIIAAVIFIGTWQLLKDSVNLAMDAVPRNIDPEAVRESLQQLPGVDSVHHLHIWGLSTTESALTVHLVKPDPRDDDQVIEQATDMLSHDFNIRHVTIQWERTASNCPNMAYCH</sequence>
<organism evidence="12 13">
    <name type="scientific">Marinobacter salinexigens</name>
    <dbReference type="NCBI Taxonomy" id="2919747"/>
    <lineage>
        <taxon>Bacteria</taxon>
        <taxon>Pseudomonadati</taxon>
        <taxon>Pseudomonadota</taxon>
        <taxon>Gammaproteobacteria</taxon>
        <taxon>Pseudomonadales</taxon>
        <taxon>Marinobacteraceae</taxon>
        <taxon>Marinobacter</taxon>
    </lineage>
</organism>
<dbReference type="PANTHER" id="PTHR11562:SF17">
    <property type="entry name" value="RE54080P-RELATED"/>
    <property type="match status" value="1"/>
</dbReference>
<feature type="transmembrane region" description="Helical" evidence="9">
    <location>
        <begin position="95"/>
        <end position="114"/>
    </location>
</feature>
<comment type="similarity">
    <text evidence="2">Belongs to the cation diffusion facilitator (CDF) transporter (TC 2.A.4) family. SLC30A subfamily.</text>
</comment>
<evidence type="ECO:0000256" key="2">
    <source>
        <dbReference type="ARBA" id="ARBA00008873"/>
    </source>
</evidence>
<feature type="transmembrane region" description="Helical" evidence="9">
    <location>
        <begin position="162"/>
        <end position="184"/>
    </location>
</feature>
<keyword evidence="8 9" id="KW-0472">Membrane</keyword>
<dbReference type="InterPro" id="IPR050681">
    <property type="entry name" value="CDF/SLC30A"/>
</dbReference>
<evidence type="ECO:0000256" key="6">
    <source>
        <dbReference type="ARBA" id="ARBA00022989"/>
    </source>
</evidence>
<evidence type="ECO:0000259" key="10">
    <source>
        <dbReference type="Pfam" id="PF01545"/>
    </source>
</evidence>
<dbReference type="SUPFAM" id="SSF161111">
    <property type="entry name" value="Cation efflux protein transmembrane domain-like"/>
    <property type="match status" value="1"/>
</dbReference>
<dbReference type="RefSeq" id="WP_149598582.1">
    <property type="nucleotide sequence ID" value="NZ_VTUU01000001.1"/>
</dbReference>
<dbReference type="PANTHER" id="PTHR11562">
    <property type="entry name" value="CATION EFFLUX PROTEIN/ ZINC TRANSPORTER"/>
    <property type="match status" value="1"/>
</dbReference>
<evidence type="ECO:0000256" key="3">
    <source>
        <dbReference type="ARBA" id="ARBA00022448"/>
    </source>
</evidence>
<dbReference type="InterPro" id="IPR027469">
    <property type="entry name" value="Cation_efflux_TMD_sf"/>
</dbReference>
<comment type="caution">
    <text evidence="12">The sequence shown here is derived from an EMBL/GenBank/DDBJ whole genome shotgun (WGS) entry which is preliminary data.</text>
</comment>
<feature type="domain" description="Cation efflux protein transmembrane" evidence="10">
    <location>
        <begin position="30"/>
        <end position="215"/>
    </location>
</feature>